<dbReference type="Proteomes" id="UP000322051">
    <property type="component" value="Unassembled WGS sequence"/>
</dbReference>
<reference evidence="10 18" key="7">
    <citation type="submission" date="2019-12" db="EMBL/GenBank/DDBJ databases">
        <title>Complete Genome Sequences of Lactobacillus strains, C25 and P38, Isolated from Chicken Cecum.</title>
        <authorList>
            <person name="Hassan H.M."/>
            <person name="Mendoza M."/>
            <person name="Rezvani M."/>
            <person name="Koci M.D."/>
            <person name="Dickey A.N."/>
            <person name="Scholl E.H."/>
        </authorList>
    </citation>
    <scope>NUCLEOTIDE SEQUENCE [LARGE SCALE GENOMIC DNA]</scope>
    <source>
        <strain evidence="10 18">C25</strain>
    </source>
</reference>
<evidence type="ECO:0000313" key="7">
    <source>
        <dbReference type="EMBL" id="OXC22110.1"/>
    </source>
</evidence>
<dbReference type="EMBL" id="LJGP01000036">
    <property type="protein sequence ID" value="KWU03249.1"/>
    <property type="molecule type" value="Genomic_DNA"/>
</dbReference>
<evidence type="ECO:0000313" key="9">
    <source>
        <dbReference type="EMBL" id="PLT11405.1"/>
    </source>
</evidence>
<dbReference type="EMBL" id="VUAV01000009">
    <property type="protein sequence ID" value="KAA8813295.1"/>
    <property type="molecule type" value="Genomic_DNA"/>
</dbReference>
<reference evidence="7 12" key="2">
    <citation type="submission" date="2016-05" db="EMBL/GenBank/DDBJ databases">
        <authorList>
            <person name="Johnson T.J."/>
            <person name="Youmans B.P."/>
            <person name="Case K.A."/>
        </authorList>
    </citation>
    <scope>NUCLEOTIDE SEQUENCE [LARGE SCALE GENOMIC DNA]</scope>
    <source>
        <strain evidence="7 12">UMNLC6</strain>
    </source>
</reference>
<reference evidence="1" key="9">
    <citation type="journal article" date="2021" name="PeerJ">
        <title>Extensive microbial diversity within the chicken gut microbiome revealed by metagenomics and culture.</title>
        <authorList>
            <person name="Gilroy R."/>
            <person name="Ravi A."/>
            <person name="Getino M."/>
            <person name="Pursley I."/>
            <person name="Horton D.L."/>
            <person name="Alikhan N.F."/>
            <person name="Baker D."/>
            <person name="Gharbi K."/>
            <person name="Hall N."/>
            <person name="Watson M."/>
            <person name="Adriaenssens E.M."/>
            <person name="Foster-Nyarko E."/>
            <person name="Jarju S."/>
            <person name="Secka A."/>
            <person name="Antonio M."/>
            <person name="Oren A."/>
            <person name="Chaudhuri R.R."/>
            <person name="La Ragione R."/>
            <person name="Hildebrand F."/>
            <person name="Pallen M.J."/>
        </authorList>
    </citation>
    <scope>NUCLEOTIDE SEQUENCE</scope>
    <source>
        <strain evidence="1">CHK194-22301</strain>
    </source>
</reference>
<reference evidence="9 14" key="4">
    <citation type="submission" date="2017-12" db="EMBL/GenBank/DDBJ databases">
        <title>Phylogenetic diversity of female urinary microbiome.</title>
        <authorList>
            <person name="Thomas-White K."/>
            <person name="Wolfe A.J."/>
        </authorList>
    </citation>
    <scope>NUCLEOTIDE SEQUENCE [LARGE SCALE GENOMIC DNA]</scope>
    <source>
        <strain evidence="9 14">UMB0085</strain>
    </source>
</reference>
<dbReference type="RefSeq" id="WP_013086416.1">
    <property type="nucleotide sequence ID" value="NZ_AP025162.1"/>
</dbReference>
<reference evidence="6" key="8">
    <citation type="submission" date="2020-07" db="EMBL/GenBank/DDBJ databases">
        <title>Comparative genomics analyses of Lactobacillus crispatus isolated from different ecological niches.</title>
        <authorList>
            <person name="Mancino W."/>
            <person name="Mancabelli L."/>
            <person name="Lugli G.A."/>
            <person name="Milani C."/>
            <person name="Viappiani A."/>
            <person name="Anzalone R."/>
            <person name="Longhi G."/>
            <person name="Ventura M."/>
            <person name="Turroni F."/>
        </authorList>
    </citation>
    <scope>NUCLEOTIDE SEQUENCE</scope>
    <source>
        <strain evidence="6">LB65</strain>
    </source>
</reference>
<evidence type="ECO:0000313" key="8">
    <source>
        <dbReference type="EMBL" id="PJZ16463.1"/>
    </source>
</evidence>
<protein>
    <submittedName>
        <fullName evidence="5">SAM-dependent methyltransferase</fullName>
    </submittedName>
</protein>
<dbReference type="Proteomes" id="UP000198437">
    <property type="component" value="Unassembled WGS sequence"/>
</dbReference>
<reference evidence="5 11" key="1">
    <citation type="journal article" date="2016" name="Microbiology (Mosc.)">
        <title>Comparison of Lactobacillus crispatus isolates from Lactobacillus-dominated vaginal microbiomes with isolates from microbiomes containing bacterial vaginosis-associated bacteria.</title>
        <authorList>
            <person name="Abdelmaksoud A.A."/>
            <person name="Koparde V.N."/>
            <person name="Sheth N.U."/>
            <person name="Serrano M.G."/>
            <person name="Glascock A.L."/>
            <person name="Fettweis J.M."/>
            <person name="Strauss Iii J.F."/>
            <person name="Buck G.A."/>
            <person name="Jefferson K.K."/>
        </authorList>
    </citation>
    <scope>NUCLEOTIDE SEQUENCE [LARGE SCALE GENOMIC DNA]</scope>
    <source>
        <strain evidence="5 11">VMC3</strain>
    </source>
</reference>
<dbReference type="Proteomes" id="UP000231914">
    <property type="component" value="Unassembled WGS sequence"/>
</dbReference>
<evidence type="ECO:0000313" key="10">
    <source>
        <dbReference type="EMBL" id="QHQ67964.1"/>
    </source>
</evidence>
<proteinExistence type="predicted"/>
<dbReference type="PATRIC" id="fig|47770.28.peg.1145"/>
<evidence type="ECO:0000313" key="14">
    <source>
        <dbReference type="Proteomes" id="UP000235119"/>
    </source>
</evidence>
<evidence type="ECO:0000313" key="6">
    <source>
        <dbReference type="EMBL" id="MBI1708141.1"/>
    </source>
</evidence>
<evidence type="ECO:0000313" key="5">
    <source>
        <dbReference type="EMBL" id="KWU03249.1"/>
    </source>
</evidence>
<keyword evidence="5" id="KW-0808">Transferase</keyword>
<dbReference type="EMBL" id="PKIW01000019">
    <property type="protein sequence ID" value="PLT11405.1"/>
    <property type="molecule type" value="Genomic_DNA"/>
</dbReference>
<dbReference type="Proteomes" id="UP000067598">
    <property type="component" value="Unassembled WGS sequence"/>
</dbReference>
<evidence type="ECO:0000313" key="3">
    <source>
        <dbReference type="EMBL" id="KAA8813295.1"/>
    </source>
</evidence>
<evidence type="ECO:0000313" key="18">
    <source>
        <dbReference type="Proteomes" id="UP000464915"/>
    </source>
</evidence>
<organism evidence="5 11">
    <name type="scientific">Lactobacillus crispatus</name>
    <dbReference type="NCBI Taxonomy" id="47770"/>
    <lineage>
        <taxon>Bacteria</taxon>
        <taxon>Bacillati</taxon>
        <taxon>Bacillota</taxon>
        <taxon>Bacilli</taxon>
        <taxon>Lactobacillales</taxon>
        <taxon>Lactobacillaceae</taxon>
        <taxon>Lactobacillus</taxon>
    </lineage>
</organism>
<evidence type="ECO:0000313" key="13">
    <source>
        <dbReference type="Proteomes" id="UP000231914"/>
    </source>
</evidence>
<evidence type="ECO:0000313" key="1">
    <source>
        <dbReference type="EMBL" id="HJF10249.1"/>
    </source>
</evidence>
<evidence type="ECO:0000313" key="16">
    <source>
        <dbReference type="Proteomes" id="UP000324504"/>
    </source>
</evidence>
<evidence type="ECO:0000313" key="4">
    <source>
        <dbReference type="EMBL" id="KAB1978321.1"/>
    </source>
</evidence>
<dbReference type="GO" id="GO:0032259">
    <property type="term" value="P:methylation"/>
    <property type="evidence" value="ECO:0007669"/>
    <property type="project" value="UniProtKB-KW"/>
</dbReference>
<evidence type="ECO:0000313" key="17">
    <source>
        <dbReference type="Proteomes" id="UP000430323"/>
    </source>
</evidence>
<name>A0A109DD74_9LACO</name>
<dbReference type="Proteomes" id="UP000235119">
    <property type="component" value="Unassembled WGS sequence"/>
</dbReference>
<dbReference type="EMBL" id="JACCPP010000020">
    <property type="protein sequence ID" value="MBI1708141.1"/>
    <property type="molecule type" value="Genomic_DNA"/>
</dbReference>
<dbReference type="EMBL" id="WBOB01000002">
    <property type="protein sequence ID" value="KAB1978321.1"/>
    <property type="molecule type" value="Genomic_DNA"/>
</dbReference>
<dbReference type="EMBL" id="LYQW01000032">
    <property type="protein sequence ID" value="OXC22110.1"/>
    <property type="molecule type" value="Genomic_DNA"/>
</dbReference>
<dbReference type="EMBL" id="CP047142">
    <property type="protein sequence ID" value="QHQ67964.1"/>
    <property type="molecule type" value="Genomic_DNA"/>
</dbReference>
<reference evidence="4 17" key="6">
    <citation type="submission" date="2019-09" db="EMBL/GenBank/DDBJ databases">
        <title>Investigation of probiotic properties of different lactic acid bacteria.</title>
        <authorList>
            <person name="Jaomanjaka F."/>
            <person name="Blanc P."/>
        </authorList>
    </citation>
    <scope>NUCLEOTIDE SEQUENCE [LARGE SCALE GENOMIC DNA]</scope>
    <source>
        <strain evidence="4 17">BIO6272</strain>
    </source>
</reference>
<dbReference type="Proteomes" id="UP001194414">
    <property type="component" value="Unassembled WGS sequence"/>
</dbReference>
<accession>A0A109DD74</accession>
<dbReference type="Proteomes" id="UP000430323">
    <property type="component" value="Unassembled WGS sequence"/>
</dbReference>
<dbReference type="EMBL" id="VUAO01000021">
    <property type="protein sequence ID" value="KAA8797065.1"/>
    <property type="molecule type" value="Genomic_DNA"/>
</dbReference>
<dbReference type="OMA" id="NAYWSKA"/>
<dbReference type="Proteomes" id="UP000324504">
    <property type="component" value="Unassembled WGS sequence"/>
</dbReference>
<dbReference type="GeneID" id="69823571"/>
<gene>
    <name evidence="5" type="ORF">AEL95_08355</name>
    <name evidence="7" type="ORF">AYP82_01280</name>
    <name evidence="8" type="ORF">BHU41_09740</name>
    <name evidence="9" type="ORF">CYJ79_05030</name>
    <name evidence="2" type="ORF">F1C02_08140</name>
    <name evidence="3" type="ORF">F1C09_02640</name>
    <name evidence="4" type="ORF">F8251_01075</name>
    <name evidence="10" type="ORF">GSR61_05000</name>
    <name evidence="6" type="ORF">HYQ56_1121</name>
    <name evidence="1" type="ORF">K8V23_05615</name>
</gene>
<dbReference type="Proteomes" id="UP000784793">
    <property type="component" value="Unassembled WGS sequence"/>
</dbReference>
<keyword evidence="5" id="KW-0489">Methyltransferase</keyword>
<evidence type="ECO:0000313" key="11">
    <source>
        <dbReference type="Proteomes" id="UP000067598"/>
    </source>
</evidence>
<reference evidence="8 13" key="3">
    <citation type="submission" date="2016-10" db="EMBL/GenBank/DDBJ databases">
        <title>WGS of isloates from the oral cavity of healthy individuals.</title>
        <authorList>
            <person name="Sharma S."/>
            <person name="Pal V.K."/>
            <person name="Patil P.B."/>
            <person name="Korpole S."/>
            <person name="Grover V."/>
        </authorList>
    </citation>
    <scope>NUCLEOTIDE SEQUENCE [LARGE SCALE GENOMIC DNA]</scope>
    <source>
        <strain evidence="8 13">DISK12</strain>
    </source>
</reference>
<dbReference type="EMBL" id="DYXB01000089">
    <property type="protein sequence ID" value="HJF10249.1"/>
    <property type="molecule type" value="Genomic_DNA"/>
</dbReference>
<evidence type="ECO:0000313" key="12">
    <source>
        <dbReference type="Proteomes" id="UP000198437"/>
    </source>
</evidence>
<reference evidence="1" key="10">
    <citation type="submission" date="2021-09" db="EMBL/GenBank/DDBJ databases">
        <authorList>
            <person name="Gilroy R."/>
        </authorList>
    </citation>
    <scope>NUCLEOTIDE SEQUENCE</scope>
    <source>
        <strain evidence="1">CHK194-22301</strain>
    </source>
</reference>
<dbReference type="AlphaFoldDB" id="A0A109DD74"/>
<dbReference type="GO" id="GO:0008168">
    <property type="term" value="F:methyltransferase activity"/>
    <property type="evidence" value="ECO:0007669"/>
    <property type="project" value="UniProtKB-KW"/>
</dbReference>
<evidence type="ECO:0000313" key="15">
    <source>
        <dbReference type="Proteomes" id="UP000322051"/>
    </source>
</evidence>
<accession>A0A6P1TWM3</accession>
<evidence type="ECO:0000313" key="2">
    <source>
        <dbReference type="EMBL" id="KAA8797065.1"/>
    </source>
</evidence>
<reference evidence="15 16" key="5">
    <citation type="submission" date="2019-09" db="EMBL/GenBank/DDBJ databases">
        <title>Comparative analysis of L. crispatus genomes revealed niche specific adaptation to different host and body sites.</title>
        <authorList>
            <person name="Pan M."/>
            <person name="Hidalgo-Cantabrana C."/>
            <person name="Barrangou R."/>
        </authorList>
    </citation>
    <scope>NUCLEOTIDE SEQUENCE [LARGE SCALE GENOMIC DNA]</scope>
    <source>
        <strain evidence="3 16">NCK2488</strain>
        <strain evidence="2 15">NCK973</strain>
    </source>
</reference>
<dbReference type="EMBL" id="MKXG01000156">
    <property type="protein sequence ID" value="PJZ16463.1"/>
    <property type="molecule type" value="Genomic_DNA"/>
</dbReference>
<dbReference type="Proteomes" id="UP000464915">
    <property type="component" value="Chromosome"/>
</dbReference>
<sequence length="250" mass="28445">MTKFLTKLTKLEQEINHPAVKRQVEEIALIDSYVQAGKPLKRAPRRLGLLPDEFEEVLVEVGPDKEGALRDLNNLLNNFRQYLSLIYGIWSLPNIQTAQLIKNKLHVQTALEIMAGNAYWSQALAQVGIKVHSTDSLEWAKTSTTGAKPFYPVEDLPADQAIKKYHTVNLVLCSWSPNFGHGDLETVAAWHKYNPSCHLLFVGEKDGATNSPEFWHQNWFKNSAALDEINHSLQSFDFINEQVFEIKNEF</sequence>